<name>A0A0F9Y7M8_9ZZZZ</name>
<dbReference type="Gene3D" id="3.40.50.880">
    <property type="match status" value="1"/>
</dbReference>
<dbReference type="InterPro" id="IPR029062">
    <property type="entry name" value="Class_I_gatase-like"/>
</dbReference>
<dbReference type="GO" id="GO:0005524">
    <property type="term" value="F:ATP binding"/>
    <property type="evidence" value="ECO:0007669"/>
    <property type="project" value="UniProtKB-KW"/>
</dbReference>
<keyword evidence="7" id="KW-0315">Glutamine amidotransferase</keyword>
<dbReference type="NCBIfam" id="TIGR01737">
    <property type="entry name" value="FGAM_synth_I"/>
    <property type="match status" value="1"/>
</dbReference>
<dbReference type="Pfam" id="PF13507">
    <property type="entry name" value="GATase_5"/>
    <property type="match status" value="1"/>
</dbReference>
<reference evidence="8" key="1">
    <citation type="journal article" date="2015" name="Nature">
        <title>Complex archaea that bridge the gap between prokaryotes and eukaryotes.</title>
        <authorList>
            <person name="Spang A."/>
            <person name="Saw J.H."/>
            <person name="Jorgensen S.L."/>
            <person name="Zaremba-Niedzwiedzka K."/>
            <person name="Martijn J."/>
            <person name="Lind A.E."/>
            <person name="van Eijk R."/>
            <person name="Schleper C."/>
            <person name="Guy L."/>
            <person name="Ettema T.J."/>
        </authorList>
    </citation>
    <scope>NUCLEOTIDE SEQUENCE</scope>
</reference>
<evidence type="ECO:0000256" key="6">
    <source>
        <dbReference type="ARBA" id="ARBA00022840"/>
    </source>
</evidence>
<dbReference type="SMART" id="SM01211">
    <property type="entry name" value="GATase_5"/>
    <property type="match status" value="1"/>
</dbReference>
<comment type="caution">
    <text evidence="8">The sequence shown here is derived from an EMBL/GenBank/DDBJ whole genome shotgun (WGS) entry which is preliminary data.</text>
</comment>
<dbReference type="AlphaFoldDB" id="A0A0F9Y7M8"/>
<evidence type="ECO:0000313" key="8">
    <source>
        <dbReference type="EMBL" id="KKO00619.1"/>
    </source>
</evidence>
<proteinExistence type="predicted"/>
<keyword evidence="3" id="KW-0547">Nucleotide-binding</keyword>
<keyword evidence="1" id="KW-0963">Cytoplasm</keyword>
<dbReference type="EMBL" id="LAZR01000039">
    <property type="protein sequence ID" value="KKO00619.1"/>
    <property type="molecule type" value="Genomic_DNA"/>
</dbReference>
<dbReference type="InterPro" id="IPR010075">
    <property type="entry name" value="PRibForGlyAmidine_synth_PurQ"/>
</dbReference>
<keyword evidence="5" id="KW-0378">Hydrolase</keyword>
<evidence type="ECO:0000256" key="4">
    <source>
        <dbReference type="ARBA" id="ARBA00022755"/>
    </source>
</evidence>
<sequence length="267" mass="29212">MTTPKALVLRAAGTNCDRETEFALEQAGFEARRVHVFRLMDKPELLKDYQFLLIPGGFSYGDDVAAGKILAGQMLQRLAGPLNEFVAAGKCVLGICNGFQVMVKSGLLPWGNVTADQAHRDVTLTWNDSGMFVDKWVRLRCDSDRCVFLPKGEVIDLPIAHGEGKFIVRGGDGDALGRLKGDEQVAVRYVDADGKAAFEGGCPDSNPNGSVEDIAGICDPSGRAMGLMPHPERFVDITHHPQWTRGGVQRADGRLFFDRAFEYLRQG</sequence>
<evidence type="ECO:0000256" key="7">
    <source>
        <dbReference type="ARBA" id="ARBA00022962"/>
    </source>
</evidence>
<evidence type="ECO:0000256" key="3">
    <source>
        <dbReference type="ARBA" id="ARBA00022741"/>
    </source>
</evidence>
<keyword evidence="6" id="KW-0067">ATP-binding</keyword>
<dbReference type="SUPFAM" id="SSF52317">
    <property type="entry name" value="Class I glutamine amidotransferase-like"/>
    <property type="match status" value="1"/>
</dbReference>
<dbReference type="GO" id="GO:0004642">
    <property type="term" value="F:phosphoribosylformylglycinamidine synthase activity"/>
    <property type="evidence" value="ECO:0007669"/>
    <property type="project" value="InterPro"/>
</dbReference>
<keyword evidence="2" id="KW-0436">Ligase</keyword>
<organism evidence="8">
    <name type="scientific">marine sediment metagenome</name>
    <dbReference type="NCBI Taxonomy" id="412755"/>
    <lineage>
        <taxon>unclassified sequences</taxon>
        <taxon>metagenomes</taxon>
        <taxon>ecological metagenomes</taxon>
    </lineage>
</organism>
<keyword evidence="4" id="KW-0658">Purine biosynthesis</keyword>
<dbReference type="PIRSF" id="PIRSF001586">
    <property type="entry name" value="FGAM_synth_I"/>
    <property type="match status" value="1"/>
</dbReference>
<evidence type="ECO:0008006" key="9">
    <source>
        <dbReference type="Google" id="ProtNLM"/>
    </source>
</evidence>
<dbReference type="GO" id="GO:0006189">
    <property type="term" value="P:'de novo' IMP biosynthetic process"/>
    <property type="evidence" value="ECO:0007669"/>
    <property type="project" value="InterPro"/>
</dbReference>
<dbReference type="PANTHER" id="PTHR10099">
    <property type="entry name" value="PHOSPHORIBOSYLFORMYLGLYCINAMIDINE SYNTHASE"/>
    <property type="match status" value="1"/>
</dbReference>
<evidence type="ECO:0000256" key="2">
    <source>
        <dbReference type="ARBA" id="ARBA00022598"/>
    </source>
</evidence>
<gene>
    <name evidence="8" type="ORF">LCGC14_0123920</name>
</gene>
<evidence type="ECO:0000256" key="1">
    <source>
        <dbReference type="ARBA" id="ARBA00022490"/>
    </source>
</evidence>
<dbReference type="PANTHER" id="PTHR10099:SF1">
    <property type="entry name" value="PHOSPHORIBOSYLFORMYLGLYCINAMIDINE SYNTHASE"/>
    <property type="match status" value="1"/>
</dbReference>
<dbReference type="GO" id="GO:0005737">
    <property type="term" value="C:cytoplasm"/>
    <property type="evidence" value="ECO:0007669"/>
    <property type="project" value="TreeGrafter"/>
</dbReference>
<evidence type="ECO:0000256" key="5">
    <source>
        <dbReference type="ARBA" id="ARBA00022801"/>
    </source>
</evidence>
<protein>
    <recommendedName>
        <fullName evidence="9">Phosphoribosylformylglycinamidine synthase I</fullName>
    </recommendedName>
</protein>
<dbReference type="GO" id="GO:0016787">
    <property type="term" value="F:hydrolase activity"/>
    <property type="evidence" value="ECO:0007669"/>
    <property type="project" value="UniProtKB-KW"/>
</dbReference>
<accession>A0A0F9Y7M8</accession>